<protein>
    <submittedName>
        <fullName evidence="5">Sortilin, neurotensin receptor 3</fullName>
    </submittedName>
</protein>
<evidence type="ECO:0000313" key="6">
    <source>
        <dbReference type="Proteomes" id="UP000183685"/>
    </source>
</evidence>
<dbReference type="Pfam" id="PF15899">
    <property type="entry name" value="BNR_6"/>
    <property type="match status" value="1"/>
</dbReference>
<evidence type="ECO:0000256" key="3">
    <source>
        <dbReference type="SAM" id="SignalP"/>
    </source>
</evidence>
<accession>A0A1G7A9Y9</accession>
<dbReference type="SUPFAM" id="SSF50939">
    <property type="entry name" value="Sialidases"/>
    <property type="match status" value="1"/>
</dbReference>
<name>A0A1G7A9Y9_9PROT</name>
<dbReference type="PANTHER" id="PTHR43739:SF5">
    <property type="entry name" value="EXO-ALPHA-SIALIDASE"/>
    <property type="match status" value="1"/>
</dbReference>
<dbReference type="OrthoDB" id="9764804at2"/>
<gene>
    <name evidence="5" type="ORF">SAMN04488071_2151</name>
</gene>
<keyword evidence="2" id="KW-0175">Coiled coil</keyword>
<dbReference type="Pfam" id="PF15902">
    <property type="entry name" value="Sortilin-Vps10"/>
    <property type="match status" value="2"/>
</dbReference>
<dbReference type="EMBL" id="FNAK01000004">
    <property type="protein sequence ID" value="SDE11652.1"/>
    <property type="molecule type" value="Genomic_DNA"/>
</dbReference>
<feature type="domain" description="Sortilin N-terminal" evidence="4">
    <location>
        <begin position="125"/>
        <end position="258"/>
    </location>
</feature>
<dbReference type="AlphaFoldDB" id="A0A1G7A9Y9"/>
<dbReference type="Proteomes" id="UP000183685">
    <property type="component" value="Unassembled WGS sequence"/>
</dbReference>
<dbReference type="Gene3D" id="2.130.10.10">
    <property type="entry name" value="YVTN repeat-like/Quinoprotein amine dehydrogenase"/>
    <property type="match status" value="4"/>
</dbReference>
<dbReference type="RefSeq" id="WP_068303855.1">
    <property type="nucleotide sequence ID" value="NZ_FNAK01000004.1"/>
</dbReference>
<organism evidence="5 6">
    <name type="scientific">Kordiimonas lacus</name>
    <dbReference type="NCBI Taxonomy" id="637679"/>
    <lineage>
        <taxon>Bacteria</taxon>
        <taxon>Pseudomonadati</taxon>
        <taxon>Pseudomonadota</taxon>
        <taxon>Alphaproteobacteria</taxon>
        <taxon>Kordiimonadales</taxon>
        <taxon>Kordiimonadaceae</taxon>
        <taxon>Kordiimonas</taxon>
    </lineage>
</organism>
<dbReference type="GO" id="GO:0010411">
    <property type="term" value="P:xyloglucan metabolic process"/>
    <property type="evidence" value="ECO:0007669"/>
    <property type="project" value="TreeGrafter"/>
</dbReference>
<keyword evidence="5" id="KW-0675">Receptor</keyword>
<evidence type="ECO:0000256" key="2">
    <source>
        <dbReference type="SAM" id="Coils"/>
    </source>
</evidence>
<dbReference type="InterPro" id="IPR052025">
    <property type="entry name" value="Xyloglucanase_GH74"/>
</dbReference>
<dbReference type="InterPro" id="IPR031778">
    <property type="entry name" value="Sortilin_N"/>
</dbReference>
<keyword evidence="3" id="KW-0732">Signal</keyword>
<dbReference type="CDD" id="cd15482">
    <property type="entry name" value="Sialidase_non-viral"/>
    <property type="match status" value="1"/>
</dbReference>
<dbReference type="InterPro" id="IPR036278">
    <property type="entry name" value="Sialidase_sf"/>
</dbReference>
<keyword evidence="1" id="KW-0677">Repeat</keyword>
<dbReference type="SUPFAM" id="SSF110296">
    <property type="entry name" value="Oligoxyloglucan reducing end-specific cellobiohydrolase"/>
    <property type="match status" value="1"/>
</dbReference>
<dbReference type="STRING" id="637679.GCA_001550055_01706"/>
<reference evidence="5 6" key="1">
    <citation type="submission" date="2016-10" db="EMBL/GenBank/DDBJ databases">
        <authorList>
            <person name="de Groot N.N."/>
        </authorList>
    </citation>
    <scope>NUCLEOTIDE SEQUENCE [LARGE SCALE GENOMIC DNA]</scope>
    <source>
        <strain evidence="5 6">CGMCC 1.9109</strain>
    </source>
</reference>
<proteinExistence type="predicted"/>
<feature type="chain" id="PRO_5010363799" evidence="3">
    <location>
        <begin position="21"/>
        <end position="1084"/>
    </location>
</feature>
<evidence type="ECO:0000256" key="1">
    <source>
        <dbReference type="ARBA" id="ARBA00022737"/>
    </source>
</evidence>
<sequence>MKLGVNIALAIMLATTPALSADDEKLMSAKTFDGLKVRNIGPAYMSGRVADIAVDQTDPATWYVGIGSGGVWKTENAGTTWSPIFDDEAVYSIGDVTIDPSNPNVIWVGTGENNGGRHIAFGDGVYKSLDGGKTWKNMGLKKSEHIGDIIVHPTDSNTVWVSAQGPLWSGGGERGLFKTTDGGQTWRNVLEGDEWTGVGSVAIDPRNPNKLYAAKWQRQRTIANLIDSGPGSGLYTSDDGGETWRQMTEGLPKGSMGKSSIAVSPINPDVVYASIELDERKGGFWRSSDRGASWVKMSDVAAGGTGNHYYQEIFTDPHTFDMVYFSNNASKVTKDGGKTWETMNLKNRHVDDHAFAFHPDDPDFILVGSDGGLYESRDDMKTWRFNQSIPVTQFYKIAADDDFPFYNVYGGTQDNSTQGGPSRTKRADGIKNSDWYIILGADGHQPATEPGNPDIVYAQWQKGSLNRYDRKLRETVFIQPQPKPGEPAERFNWDAPINVSHHDPKRLYHASQRLWRSDDRGDTWTAISPDLTRNGNRLRMPMMGRTWGPEAGWDLYAMSDFHTIANVAESPIDENILYVGTDDGLIQVTSDGGETWTRYEIGKIKGVPDNAYVNDIRADRFDADTVYAALDNHKEGDYKPYLIKSTNRGKSWKMITGGLPEKTLVWRITQDHVNKDLMFLGTEFGLYFTVTGGENWVELTGGVPTISFRDVRIQRLENDLVAGSFGRGIFILDDYSPLRSLNADTLEEEALLFAKAQNLMYLEDELHSDSQGDDQWVAENPPYGATFTYYLKDSFKTAKDKRVEADKKLAKDGKDVVYPAWDVLEAELREDEPAVFVTVKDAAGAVVRHVPAANKKGIQRVTWDFHHALKEAITNEPRPSWMGPARGVRALPGTYTATLNVRQGGVIRELTSPVSFEVVDYIEPTLEKSTPAEVQAFQEKIVRIDAAIDAASLTIADLQKQLEGYRTALDRTADRAALEAQFAAIRAELFSLDEAINGKKADDQKGAEPATISSRVSFAKGSAGSYYGPTPQSHEQLGYALDAFAGVRQRLIALTETTIPAFEKAMLDAGAPWVRGADMLPPLD</sequence>
<dbReference type="InterPro" id="IPR002860">
    <property type="entry name" value="BNR_rpt"/>
</dbReference>
<evidence type="ECO:0000313" key="5">
    <source>
        <dbReference type="EMBL" id="SDE11652.1"/>
    </source>
</evidence>
<evidence type="ECO:0000259" key="4">
    <source>
        <dbReference type="Pfam" id="PF15902"/>
    </source>
</evidence>
<feature type="coiled-coil region" evidence="2">
    <location>
        <begin position="948"/>
        <end position="975"/>
    </location>
</feature>
<feature type="domain" description="Sortilin N-terminal" evidence="4">
    <location>
        <begin position="284"/>
        <end position="387"/>
    </location>
</feature>
<dbReference type="PANTHER" id="PTHR43739">
    <property type="entry name" value="XYLOGLUCANASE (EUROFUNG)"/>
    <property type="match status" value="1"/>
</dbReference>
<feature type="signal peptide" evidence="3">
    <location>
        <begin position="1"/>
        <end position="20"/>
    </location>
</feature>
<keyword evidence="6" id="KW-1185">Reference proteome</keyword>
<dbReference type="InterPro" id="IPR015943">
    <property type="entry name" value="WD40/YVTN_repeat-like_dom_sf"/>
</dbReference>